<dbReference type="Gene3D" id="3.60.10.10">
    <property type="entry name" value="Endonuclease/exonuclease/phosphatase"/>
    <property type="match status" value="1"/>
</dbReference>
<evidence type="ECO:0008006" key="7">
    <source>
        <dbReference type="Google" id="ProtNLM"/>
    </source>
</evidence>
<evidence type="ECO:0000256" key="1">
    <source>
        <dbReference type="ARBA" id="ARBA00001946"/>
    </source>
</evidence>
<dbReference type="PANTHER" id="PTHR22748:SF19">
    <property type="entry name" value="ENDONUCLEASE_EXONUCLEASE_PHOSPHATASE DOMAIN-CONTAINING PROTEIN"/>
    <property type="match status" value="1"/>
</dbReference>
<accession>A0A438EBI8</accession>
<dbReference type="GO" id="GO:0004518">
    <property type="term" value="F:nuclease activity"/>
    <property type="evidence" value="ECO:0007669"/>
    <property type="project" value="InterPro"/>
</dbReference>
<dbReference type="Proteomes" id="UP000288805">
    <property type="component" value="Unassembled WGS sequence"/>
</dbReference>
<evidence type="ECO:0000256" key="2">
    <source>
        <dbReference type="ARBA" id="ARBA00022723"/>
    </source>
</evidence>
<evidence type="ECO:0000256" key="4">
    <source>
        <dbReference type="ARBA" id="ARBA00022842"/>
    </source>
</evidence>
<dbReference type="InterPro" id="IPR004808">
    <property type="entry name" value="AP_endonuc_1"/>
</dbReference>
<gene>
    <name evidence="5" type="ORF">CK203_067588</name>
</gene>
<sequence length="342" mass="39963">MKLKLLSWNVRGANDSSKRKVIKAMVRSQRVDLFCIQETKIQTMSEGVVRSLGSGRFLDWGAMGAQGSVGGILICWDKRSLELLEMEVGQFSISCRLRNVEDGLVWIFTGVYGQFTKKKRESMWEELGVVDELELLDLPLQRGVFSWSRGRNNQSWARLDRFLGTGRRGRANFRLAAKLKVLKEKIKVWNRDVFGRLEVNKSSAIQQVEFWDRVECERGLLERETELKMEAKETFKKWVLLEETHWRQLSRELWLKEEDKNTGFFHRMANAHWRNNSLDRIKINGVELVEEQEVREGIVNAFQQQLLEELGWRAGIEGLHLQRLNHSEAEALEMPLPRKKFS</sequence>
<evidence type="ECO:0000313" key="6">
    <source>
        <dbReference type="Proteomes" id="UP000288805"/>
    </source>
</evidence>
<dbReference type="GO" id="GO:0006281">
    <property type="term" value="P:DNA repair"/>
    <property type="evidence" value="ECO:0007669"/>
    <property type="project" value="InterPro"/>
</dbReference>
<name>A0A438EBI8_VITVI</name>
<dbReference type="SUPFAM" id="SSF56219">
    <property type="entry name" value="DNase I-like"/>
    <property type="match status" value="1"/>
</dbReference>
<dbReference type="EMBL" id="QGNW01001336">
    <property type="protein sequence ID" value="RVW45186.1"/>
    <property type="molecule type" value="Genomic_DNA"/>
</dbReference>
<protein>
    <recommendedName>
        <fullName evidence="7">Endonuclease/exonuclease/phosphatase domain-containing protein</fullName>
    </recommendedName>
</protein>
<comment type="caution">
    <text evidence="5">The sequence shown here is derived from an EMBL/GenBank/DDBJ whole genome shotgun (WGS) entry which is preliminary data.</text>
</comment>
<evidence type="ECO:0000256" key="3">
    <source>
        <dbReference type="ARBA" id="ARBA00022801"/>
    </source>
</evidence>
<organism evidence="5 6">
    <name type="scientific">Vitis vinifera</name>
    <name type="common">Grape</name>
    <dbReference type="NCBI Taxonomy" id="29760"/>
    <lineage>
        <taxon>Eukaryota</taxon>
        <taxon>Viridiplantae</taxon>
        <taxon>Streptophyta</taxon>
        <taxon>Embryophyta</taxon>
        <taxon>Tracheophyta</taxon>
        <taxon>Spermatophyta</taxon>
        <taxon>Magnoliopsida</taxon>
        <taxon>eudicotyledons</taxon>
        <taxon>Gunneridae</taxon>
        <taxon>Pentapetalae</taxon>
        <taxon>rosids</taxon>
        <taxon>Vitales</taxon>
        <taxon>Vitaceae</taxon>
        <taxon>Viteae</taxon>
        <taxon>Vitis</taxon>
    </lineage>
</organism>
<dbReference type="AlphaFoldDB" id="A0A438EBI8"/>
<proteinExistence type="predicted"/>
<reference evidence="5 6" key="1">
    <citation type="journal article" date="2018" name="PLoS Genet.">
        <title>Population sequencing reveals clonal diversity and ancestral inbreeding in the grapevine cultivar Chardonnay.</title>
        <authorList>
            <person name="Roach M.J."/>
            <person name="Johnson D.L."/>
            <person name="Bohlmann J."/>
            <person name="van Vuuren H.J."/>
            <person name="Jones S.J."/>
            <person name="Pretorius I.S."/>
            <person name="Schmidt S.A."/>
            <person name="Borneman A.R."/>
        </authorList>
    </citation>
    <scope>NUCLEOTIDE SEQUENCE [LARGE SCALE GENOMIC DNA]</scope>
    <source>
        <strain evidence="6">cv. Chardonnay</strain>
        <tissue evidence="5">Leaf</tissue>
    </source>
</reference>
<dbReference type="GO" id="GO:0046872">
    <property type="term" value="F:metal ion binding"/>
    <property type="evidence" value="ECO:0007669"/>
    <property type="project" value="UniProtKB-KW"/>
</dbReference>
<dbReference type="GO" id="GO:0016787">
    <property type="term" value="F:hydrolase activity"/>
    <property type="evidence" value="ECO:0007669"/>
    <property type="project" value="UniProtKB-KW"/>
</dbReference>
<keyword evidence="3" id="KW-0378">Hydrolase</keyword>
<comment type="cofactor">
    <cofactor evidence="1">
        <name>Mg(2+)</name>
        <dbReference type="ChEBI" id="CHEBI:18420"/>
    </cofactor>
</comment>
<keyword evidence="4" id="KW-0460">Magnesium</keyword>
<evidence type="ECO:0000313" key="5">
    <source>
        <dbReference type="EMBL" id="RVW45186.1"/>
    </source>
</evidence>
<dbReference type="PANTHER" id="PTHR22748">
    <property type="entry name" value="AP ENDONUCLEASE"/>
    <property type="match status" value="1"/>
</dbReference>
<keyword evidence="2" id="KW-0479">Metal-binding</keyword>
<dbReference type="InterPro" id="IPR036691">
    <property type="entry name" value="Endo/exonu/phosph_ase_sf"/>
</dbReference>